<dbReference type="EMBL" id="KJ094029">
    <property type="protein sequence ID" value="AHL19132.1"/>
    <property type="molecule type" value="Genomic_DNA"/>
</dbReference>
<gene>
    <name evidence="1" type="ORF">LP064_110</name>
</gene>
<dbReference type="Pfam" id="PF26461">
    <property type="entry name" value="Phi812_tail_tube"/>
    <property type="match status" value="1"/>
</dbReference>
<keyword evidence="2" id="KW-1185">Reference proteome</keyword>
<evidence type="ECO:0000313" key="1">
    <source>
        <dbReference type="EMBL" id="AHL19132.1"/>
    </source>
</evidence>
<sequence length="144" mass="16073">MKHKMASVTNQTVHTGNTVYLMIKGKIVGRCQSASGERSYGTTGVYEIGSIMPQEHVYLKYEGSLTVDRLRMRKEDLAKLGITALGEDILKRDVIDIVMMDNTTKEVIIAYRGCSAETYNEEIKANEIVSESARFLYLSAANVK</sequence>
<proteinExistence type="predicted"/>
<evidence type="ECO:0008006" key="3">
    <source>
        <dbReference type="Google" id="ProtNLM"/>
    </source>
</evidence>
<dbReference type="InterPro" id="IPR058640">
    <property type="entry name" value="Phi812_tail_tube"/>
</dbReference>
<name>A0A059T6V0_9CAUD</name>
<dbReference type="Proteomes" id="UP000026994">
    <property type="component" value="Segment"/>
</dbReference>
<evidence type="ECO:0000313" key="2">
    <source>
        <dbReference type="Proteomes" id="UP000026994"/>
    </source>
</evidence>
<organism evidence="1 2">
    <name type="scientific">Listeria phage LP-064</name>
    <dbReference type="NCBI Taxonomy" id="1458853"/>
    <lineage>
        <taxon>Viruses</taxon>
        <taxon>Duplodnaviria</taxon>
        <taxon>Heunggongvirae</taxon>
        <taxon>Uroviricota</taxon>
        <taxon>Caudoviricetes</taxon>
        <taxon>Herelleviridae</taxon>
        <taxon>Jasinskavirinae</taxon>
        <taxon>Pecentumvirus</taxon>
        <taxon>Pecentumvirus LP064</taxon>
    </lineage>
</organism>
<protein>
    <recommendedName>
        <fullName evidence="3">Tail tube protein</fullName>
    </recommendedName>
</protein>
<accession>A0A059T6V0</accession>
<reference evidence="1 2" key="1">
    <citation type="journal article" date="2014" name="Appl. Environ. Microbiol.">
        <title>Comparative genomic and morphological analysis of Listeria phages isolated from farm environments.</title>
        <authorList>
            <person name="Denes T."/>
            <person name="Vongkamjan K."/>
            <person name="Ackermann H.W."/>
            <person name="Moreno Switt A.I."/>
            <person name="Wiedmann M."/>
            <person name="den Bakker H.C."/>
        </authorList>
    </citation>
    <scope>NUCLEOTIDE SEQUENCE [LARGE SCALE GENOMIC DNA]</scope>
</reference>